<dbReference type="Proteomes" id="UP000231383">
    <property type="component" value="Unassembled WGS sequence"/>
</dbReference>
<name>A0A2M8EXU1_9BACT</name>
<dbReference type="Pfam" id="PF07486">
    <property type="entry name" value="Hydrolase_2"/>
    <property type="match status" value="1"/>
</dbReference>
<proteinExistence type="predicted"/>
<evidence type="ECO:0000313" key="3">
    <source>
        <dbReference type="Proteomes" id="UP000231383"/>
    </source>
</evidence>
<accession>A0A2M8EXU1</accession>
<comment type="caution">
    <text evidence="2">The sequence shown here is derived from an EMBL/GenBank/DDBJ whole genome shotgun (WGS) entry which is preliminary data.</text>
</comment>
<protein>
    <recommendedName>
        <fullName evidence="1">Cell wall hydrolase SleB domain-containing protein</fullName>
    </recommendedName>
</protein>
<dbReference type="Gene3D" id="1.10.10.2520">
    <property type="entry name" value="Cell wall hydrolase SleB, domain 1"/>
    <property type="match status" value="1"/>
</dbReference>
<organism evidence="2 3">
    <name type="scientific">Candidatus Roizmanbacteria bacterium CG_4_9_14_0_2_um_filter_39_13</name>
    <dbReference type="NCBI Taxonomy" id="1974839"/>
    <lineage>
        <taxon>Bacteria</taxon>
        <taxon>Candidatus Roizmaniibacteriota</taxon>
    </lineage>
</organism>
<dbReference type="InterPro" id="IPR011105">
    <property type="entry name" value="Cell_wall_hydrolase_SleB"/>
</dbReference>
<gene>
    <name evidence="2" type="ORF">CO051_04675</name>
</gene>
<dbReference type="AlphaFoldDB" id="A0A2M8EXU1"/>
<dbReference type="InterPro" id="IPR042047">
    <property type="entry name" value="SleB_dom1"/>
</dbReference>
<reference evidence="3" key="1">
    <citation type="submission" date="2017-09" db="EMBL/GenBank/DDBJ databases">
        <title>Depth-based differentiation of microbial function through sediment-hosted aquifers and enrichment of novel symbionts in the deep terrestrial subsurface.</title>
        <authorList>
            <person name="Probst A.J."/>
            <person name="Ladd B."/>
            <person name="Jarett J.K."/>
            <person name="Geller-Mcgrath D.E."/>
            <person name="Sieber C.M.K."/>
            <person name="Emerson J.B."/>
            <person name="Anantharaman K."/>
            <person name="Thomas B.C."/>
            <person name="Malmstrom R."/>
            <person name="Stieglmeier M."/>
            <person name="Klingl A."/>
            <person name="Woyke T."/>
            <person name="Ryan C.M."/>
            <person name="Banfield J.F."/>
        </authorList>
    </citation>
    <scope>NUCLEOTIDE SEQUENCE [LARGE SCALE GENOMIC DNA]</scope>
</reference>
<evidence type="ECO:0000313" key="2">
    <source>
        <dbReference type="EMBL" id="PJC30951.1"/>
    </source>
</evidence>
<dbReference type="EMBL" id="PFSC01000123">
    <property type="protein sequence ID" value="PJC30951.1"/>
    <property type="molecule type" value="Genomic_DNA"/>
</dbReference>
<dbReference type="GO" id="GO:0016787">
    <property type="term" value="F:hydrolase activity"/>
    <property type="evidence" value="ECO:0007669"/>
    <property type="project" value="InterPro"/>
</dbReference>
<evidence type="ECO:0000259" key="1">
    <source>
        <dbReference type="Pfam" id="PF07486"/>
    </source>
</evidence>
<feature type="domain" description="Cell wall hydrolase SleB" evidence="1">
    <location>
        <begin position="276"/>
        <end position="398"/>
    </location>
</feature>
<sequence>MLGKKIIKPLSIDIPVDTFGLYAISITARCQSGKLLGLWGGENLRVEIDDVQFREIPPEKKNQKFDIPPAWNGTVLQGRAKTVIFLLALNKGEHTLKCIPNPSATIEDYSVIPIKDSHNIVFELNTQAEDGDRRPWYTFALINLPLHSLSVDIAVNWHWFDGDDAKLVVDGETEEKLENKRWKNWYWHATTGQVFSGAKREGHSFQKELSQDIHYIELWADRTPMLHTVTLNLGDFTLKLPKRIPTVDDPMWTKDFEDDPPEILLARIIFGEAANQSKKVKIAVGWSIKNRIGKGELIDPRKRYDDYHDVILDKDQYASLTDPRVRPKLEDPLSLPDPEDRDAWFESYEAATAVIQSKIADPTDGSLFFHDDSMTEEDFLEQVPRATYIKKIGNILFYGLQD</sequence>